<evidence type="ECO:0000256" key="1">
    <source>
        <dbReference type="SAM" id="Phobius"/>
    </source>
</evidence>
<keyword evidence="1" id="KW-0472">Membrane</keyword>
<feature type="transmembrane region" description="Helical" evidence="1">
    <location>
        <begin position="50"/>
        <end position="71"/>
    </location>
</feature>
<keyword evidence="1" id="KW-1133">Transmembrane helix</keyword>
<name>A0A1H9JIR3_9BACI</name>
<feature type="transmembrane region" description="Helical" evidence="1">
    <location>
        <begin position="12"/>
        <end position="38"/>
    </location>
</feature>
<comment type="caution">
    <text evidence="2">The sequence shown here is derived from an EMBL/GenBank/DDBJ whole genome shotgun (WGS) entry which is preliminary data.</text>
</comment>
<accession>A0A1H9JIR3</accession>
<evidence type="ECO:0000313" key="3">
    <source>
        <dbReference type="Proteomes" id="UP000199410"/>
    </source>
</evidence>
<dbReference type="Proteomes" id="UP000199410">
    <property type="component" value="Unassembled WGS sequence"/>
</dbReference>
<dbReference type="EMBL" id="FOEL01000008">
    <property type="protein sequence ID" value="SEQ86716.1"/>
    <property type="molecule type" value="Genomic_DNA"/>
</dbReference>
<evidence type="ECO:0000313" key="2">
    <source>
        <dbReference type="EMBL" id="SEQ86716.1"/>
    </source>
</evidence>
<keyword evidence="1" id="KW-0812">Transmembrane</keyword>
<reference evidence="2 3" key="1">
    <citation type="submission" date="2016-10" db="EMBL/GenBank/DDBJ databases">
        <authorList>
            <person name="Varghese N."/>
            <person name="Submissions S."/>
        </authorList>
    </citation>
    <scope>NUCLEOTIDE SEQUENCE [LARGE SCALE GENOMIC DNA]</scope>
    <source>
        <strain evidence="2 3">TC-13</strain>
    </source>
</reference>
<gene>
    <name evidence="2" type="ORF">SAMN02787113_02531</name>
</gene>
<proteinExistence type="predicted"/>
<sequence length="78" mass="9128">MYKLCLKCDNYVQQIPICVHALVFLFELEAGIGVYTSVRKPTYWRYHLKRALRMTFAPSTLITFLLIARAMENQNTVN</sequence>
<dbReference type="AlphaFoldDB" id="A0A1H9JIR3"/>
<protein>
    <submittedName>
        <fullName evidence="2">Uncharacterized protein</fullName>
    </submittedName>
</protein>
<organism evidence="2 3">
    <name type="scientific">Lysinibacillus fusiformis</name>
    <dbReference type="NCBI Taxonomy" id="28031"/>
    <lineage>
        <taxon>Bacteria</taxon>
        <taxon>Bacillati</taxon>
        <taxon>Bacillota</taxon>
        <taxon>Bacilli</taxon>
        <taxon>Bacillales</taxon>
        <taxon>Bacillaceae</taxon>
        <taxon>Lysinibacillus</taxon>
    </lineage>
</organism>